<dbReference type="GO" id="GO:0005886">
    <property type="term" value="C:plasma membrane"/>
    <property type="evidence" value="ECO:0007669"/>
    <property type="project" value="UniProtKB-SubCell"/>
</dbReference>
<dbReference type="AlphaFoldDB" id="A0A140E3Y3"/>
<feature type="transmembrane region" description="Helical" evidence="8">
    <location>
        <begin position="108"/>
        <end position="129"/>
    </location>
</feature>
<protein>
    <recommendedName>
        <fullName evidence="11">Glycosyltransferase RgtA/B/C/D-like domain-containing protein</fullName>
    </recommendedName>
</protein>
<keyword evidence="2" id="KW-1003">Cell membrane</keyword>
<feature type="transmembrane region" description="Helical" evidence="8">
    <location>
        <begin position="71"/>
        <end position="96"/>
    </location>
</feature>
<keyword evidence="5 8" id="KW-0812">Transmembrane</keyword>
<dbReference type="GO" id="GO:0016763">
    <property type="term" value="F:pentosyltransferase activity"/>
    <property type="evidence" value="ECO:0007669"/>
    <property type="project" value="TreeGrafter"/>
</dbReference>
<dbReference type="EMBL" id="CP014476">
    <property type="protein sequence ID" value="AMK75107.1"/>
    <property type="molecule type" value="Genomic_DNA"/>
</dbReference>
<evidence type="ECO:0000256" key="5">
    <source>
        <dbReference type="ARBA" id="ARBA00022692"/>
    </source>
</evidence>
<dbReference type="PANTHER" id="PTHR33908:SF11">
    <property type="entry name" value="MEMBRANE PROTEIN"/>
    <property type="match status" value="1"/>
</dbReference>
<keyword evidence="3" id="KW-0328">Glycosyltransferase</keyword>
<evidence type="ECO:0000256" key="6">
    <source>
        <dbReference type="ARBA" id="ARBA00022989"/>
    </source>
</evidence>
<feature type="transmembrane region" description="Helical" evidence="8">
    <location>
        <begin position="320"/>
        <end position="340"/>
    </location>
</feature>
<dbReference type="KEGG" id="mdn:JT25_001180"/>
<dbReference type="Proteomes" id="UP000030512">
    <property type="component" value="Chromosome"/>
</dbReference>
<dbReference type="STRING" id="1538553.JT25_001180"/>
<dbReference type="RefSeq" id="WP_036273434.1">
    <property type="nucleotide sequence ID" value="NZ_CP014476.1"/>
</dbReference>
<evidence type="ECO:0000256" key="8">
    <source>
        <dbReference type="SAM" id="Phobius"/>
    </source>
</evidence>
<evidence type="ECO:0008006" key="11">
    <source>
        <dbReference type="Google" id="ProtNLM"/>
    </source>
</evidence>
<dbReference type="OrthoDB" id="5638596at2"/>
<feature type="transmembrane region" description="Helical" evidence="8">
    <location>
        <begin position="6"/>
        <end position="29"/>
    </location>
</feature>
<keyword evidence="4" id="KW-0808">Transferase</keyword>
<proteinExistence type="predicted"/>
<feature type="transmembrane region" description="Helical" evidence="8">
    <location>
        <begin position="268"/>
        <end position="297"/>
    </location>
</feature>
<evidence type="ECO:0000313" key="9">
    <source>
        <dbReference type="EMBL" id="AMK75107.1"/>
    </source>
</evidence>
<evidence type="ECO:0000256" key="2">
    <source>
        <dbReference type="ARBA" id="ARBA00022475"/>
    </source>
</evidence>
<sequence>MSHFISIFGPLAIFSFACVGVGLLVLSLFRSRPQEDCAVEYVIAFVMGQGVLGSLFLVLALIGIFTKPLLLGVLLPLTFIGLWKGFSSIYALPSVLQKNALVFIKASFLWQLLAVAAVLLLLSGASAVVGRIDGDARAFYLALPKVVAASHRLIPLPAYEGFTSVGLLAEMQLAALFLLDMPGASPRLFSWVISLAGAVLLIAISRNAGLGRRGQLLSLVMLSTSSAVAYFWGQGKTDLFAAVFALPAVLYALKDCDNRESRRNSVTIAGVFTGFALVAKLSYIVAFLPSMFVLLFWKDLNVYSLNRKTIGSSQLLLKTLIKYSFVFVLAIAIPLIPHLLKNHILLNTLVDTYGNHHYFSDETTRRIVYTYLFWPFFGSFWAQYGNLSPLMLAFFPLLILMFCKAGQWSSKATGLFVAGATGLLAWIILFPGVPMPRYFLATLLLFTVPAAWAMERASYIDRWINCTITLASLATILVFYVSWSLEVFRVAAAYEYFVGDQSEKNLQIDEVLSRNVYESLNQNAGLGARVYLGSYYRFWLRPDLIQCTNGKKDEGIAFDSKQPEKFWIQIYQHGFTYMFMDNTNPAFAALNATPNWVRAEMIYPQSGYGGAYRLSFSNPPADLKFTTREVAFGAWDVVSAK</sequence>
<keyword evidence="10" id="KW-1185">Reference proteome</keyword>
<feature type="transmembrane region" description="Helical" evidence="8">
    <location>
        <begin position="188"/>
        <end position="204"/>
    </location>
</feature>
<evidence type="ECO:0000313" key="10">
    <source>
        <dbReference type="Proteomes" id="UP000030512"/>
    </source>
</evidence>
<keyword evidence="7 8" id="KW-0472">Membrane</keyword>
<evidence type="ECO:0000256" key="3">
    <source>
        <dbReference type="ARBA" id="ARBA00022676"/>
    </source>
</evidence>
<evidence type="ECO:0000256" key="4">
    <source>
        <dbReference type="ARBA" id="ARBA00022679"/>
    </source>
</evidence>
<evidence type="ECO:0000256" key="7">
    <source>
        <dbReference type="ARBA" id="ARBA00023136"/>
    </source>
</evidence>
<reference evidence="9 10" key="1">
    <citation type="journal article" date="2015" name="Environ. Microbiol.">
        <title>Methane oxidation coupled to nitrate reduction under hypoxia by the Gammaproteobacterium Methylomonas denitrificans, sp. nov. type strain FJG1.</title>
        <authorList>
            <person name="Kits K.D."/>
            <person name="Klotz M.G."/>
            <person name="Stein L.Y."/>
        </authorList>
    </citation>
    <scope>NUCLEOTIDE SEQUENCE [LARGE SCALE GENOMIC DNA]</scope>
    <source>
        <strain evidence="9 10">FJG1</strain>
    </source>
</reference>
<gene>
    <name evidence="9" type="ORF">JT25_001180</name>
</gene>
<name>A0A140E3Y3_9GAMM</name>
<accession>A0A140E3Y3</accession>
<feature type="transmembrane region" description="Helical" evidence="8">
    <location>
        <begin position="41"/>
        <end position="65"/>
    </location>
</feature>
<feature type="transmembrane region" description="Helical" evidence="8">
    <location>
        <begin position="413"/>
        <end position="432"/>
    </location>
</feature>
<dbReference type="InterPro" id="IPR050297">
    <property type="entry name" value="LipidA_mod_glycosyltrf_83"/>
</dbReference>
<evidence type="ECO:0000256" key="1">
    <source>
        <dbReference type="ARBA" id="ARBA00004651"/>
    </source>
</evidence>
<keyword evidence="6 8" id="KW-1133">Transmembrane helix</keyword>
<feature type="transmembrane region" description="Helical" evidence="8">
    <location>
        <begin position="438"/>
        <end position="454"/>
    </location>
</feature>
<dbReference type="PANTHER" id="PTHR33908">
    <property type="entry name" value="MANNOSYLTRANSFERASE YKCB-RELATED"/>
    <property type="match status" value="1"/>
</dbReference>
<comment type="subcellular location">
    <subcellularLocation>
        <location evidence="1">Cell membrane</location>
        <topology evidence="1">Multi-pass membrane protein</topology>
    </subcellularLocation>
</comment>
<feature type="transmembrane region" description="Helical" evidence="8">
    <location>
        <begin position="463"/>
        <end position="483"/>
    </location>
</feature>
<feature type="transmembrane region" description="Helical" evidence="8">
    <location>
        <begin position="216"/>
        <end position="233"/>
    </location>
</feature>
<dbReference type="GO" id="GO:0009103">
    <property type="term" value="P:lipopolysaccharide biosynthetic process"/>
    <property type="evidence" value="ECO:0007669"/>
    <property type="project" value="UniProtKB-ARBA"/>
</dbReference>
<feature type="transmembrane region" description="Helical" evidence="8">
    <location>
        <begin position="390"/>
        <end position="406"/>
    </location>
</feature>
<organism evidence="9 10">
    <name type="scientific">Methylomonas denitrificans</name>
    <dbReference type="NCBI Taxonomy" id="1538553"/>
    <lineage>
        <taxon>Bacteria</taxon>
        <taxon>Pseudomonadati</taxon>
        <taxon>Pseudomonadota</taxon>
        <taxon>Gammaproteobacteria</taxon>
        <taxon>Methylococcales</taxon>
        <taxon>Methylococcaceae</taxon>
        <taxon>Methylomonas</taxon>
    </lineage>
</organism>